<dbReference type="PANTHER" id="PTHR30237">
    <property type="entry name" value="MURAMOYLTETRAPEPTIDE CARBOXYPEPTIDASE"/>
    <property type="match status" value="1"/>
</dbReference>
<evidence type="ECO:0000313" key="10">
    <source>
        <dbReference type="Proteomes" id="UP000198601"/>
    </source>
</evidence>
<dbReference type="InterPro" id="IPR027461">
    <property type="entry name" value="Carboxypeptidase_A_C_sf"/>
</dbReference>
<gene>
    <name evidence="9" type="ORF">SAMN04487970_103838</name>
</gene>
<dbReference type="PANTHER" id="PTHR30237:SF2">
    <property type="entry name" value="MUREIN TETRAPEPTIDE CARBOXYPEPTIDASE"/>
    <property type="match status" value="1"/>
</dbReference>
<dbReference type="EMBL" id="FMTT01000038">
    <property type="protein sequence ID" value="SCW74411.1"/>
    <property type="molecule type" value="Genomic_DNA"/>
</dbReference>
<keyword evidence="2 9" id="KW-0121">Carboxypeptidase</keyword>
<evidence type="ECO:0000259" key="8">
    <source>
        <dbReference type="Pfam" id="PF17676"/>
    </source>
</evidence>
<dbReference type="CDD" id="cd07025">
    <property type="entry name" value="Peptidase_S66"/>
    <property type="match status" value="1"/>
</dbReference>
<dbReference type="OrthoDB" id="9807329at2"/>
<feature type="domain" description="LD-carboxypeptidase N-terminal" evidence="7">
    <location>
        <begin position="16"/>
        <end position="132"/>
    </location>
</feature>
<dbReference type="STRING" id="624147.SAMN04487970_103838"/>
<keyword evidence="3" id="KW-0645">Protease</keyword>
<dbReference type="RefSeq" id="WP_090674952.1">
    <property type="nucleotide sequence ID" value="NZ_FMTT01000038.1"/>
</dbReference>
<dbReference type="Pfam" id="PF17676">
    <property type="entry name" value="Peptidase_S66C"/>
    <property type="match status" value="1"/>
</dbReference>
<name>A0A1G4SZC2_9BACL</name>
<dbReference type="GO" id="GO:0008236">
    <property type="term" value="F:serine-type peptidase activity"/>
    <property type="evidence" value="ECO:0007669"/>
    <property type="project" value="UniProtKB-KW"/>
</dbReference>
<evidence type="ECO:0000256" key="3">
    <source>
        <dbReference type="ARBA" id="ARBA00022670"/>
    </source>
</evidence>
<comment type="similarity">
    <text evidence="1">Belongs to the peptidase S66 family.</text>
</comment>
<dbReference type="AlphaFoldDB" id="A0A1G4SZC2"/>
<dbReference type="PIRSF" id="PIRSF028757">
    <property type="entry name" value="LD-carboxypeptidase"/>
    <property type="match status" value="1"/>
</dbReference>
<evidence type="ECO:0000256" key="6">
    <source>
        <dbReference type="PIRSR" id="PIRSR028757-1"/>
    </source>
</evidence>
<dbReference type="Pfam" id="PF02016">
    <property type="entry name" value="Peptidase_S66"/>
    <property type="match status" value="1"/>
</dbReference>
<protein>
    <submittedName>
        <fullName evidence="9">Muramoyltetrapeptide carboxypeptidase</fullName>
    </submittedName>
</protein>
<keyword evidence="4" id="KW-0378">Hydrolase</keyword>
<evidence type="ECO:0000313" key="9">
    <source>
        <dbReference type="EMBL" id="SCW74411.1"/>
    </source>
</evidence>
<keyword evidence="10" id="KW-1185">Reference proteome</keyword>
<feature type="active site" description="Nucleophile" evidence="6">
    <location>
        <position position="112"/>
    </location>
</feature>
<organism evidence="9 10">
    <name type="scientific">Paenibacillus tianmuensis</name>
    <dbReference type="NCBI Taxonomy" id="624147"/>
    <lineage>
        <taxon>Bacteria</taxon>
        <taxon>Bacillati</taxon>
        <taxon>Bacillota</taxon>
        <taxon>Bacilli</taxon>
        <taxon>Bacillales</taxon>
        <taxon>Paenibacillaceae</taxon>
        <taxon>Paenibacillus</taxon>
    </lineage>
</organism>
<feature type="domain" description="LD-carboxypeptidase C-terminal" evidence="8">
    <location>
        <begin position="179"/>
        <end position="294"/>
    </location>
</feature>
<proteinExistence type="inferred from homology"/>
<keyword evidence="5" id="KW-0720">Serine protease</keyword>
<dbReference type="InterPro" id="IPR040449">
    <property type="entry name" value="Peptidase_S66_N"/>
</dbReference>
<dbReference type="InterPro" id="IPR027478">
    <property type="entry name" value="LdcA_N"/>
</dbReference>
<dbReference type="SUPFAM" id="SSF141986">
    <property type="entry name" value="LD-carboxypeptidase A C-terminal domain-like"/>
    <property type="match status" value="1"/>
</dbReference>
<evidence type="ECO:0000259" key="7">
    <source>
        <dbReference type="Pfam" id="PF02016"/>
    </source>
</evidence>
<dbReference type="GO" id="GO:0004180">
    <property type="term" value="F:carboxypeptidase activity"/>
    <property type="evidence" value="ECO:0007669"/>
    <property type="project" value="UniProtKB-KW"/>
</dbReference>
<evidence type="ECO:0000256" key="4">
    <source>
        <dbReference type="ARBA" id="ARBA00022801"/>
    </source>
</evidence>
<feature type="active site" description="Charge relay system" evidence="6">
    <location>
        <position position="279"/>
    </location>
</feature>
<dbReference type="Proteomes" id="UP000198601">
    <property type="component" value="Unassembled WGS sequence"/>
</dbReference>
<reference evidence="10" key="1">
    <citation type="submission" date="2016-10" db="EMBL/GenBank/DDBJ databases">
        <authorList>
            <person name="Varghese N."/>
            <person name="Submissions S."/>
        </authorList>
    </citation>
    <scope>NUCLEOTIDE SEQUENCE [LARGE SCALE GENOMIC DNA]</scope>
    <source>
        <strain evidence="10">CGMCC 1.8946</strain>
    </source>
</reference>
<evidence type="ECO:0000256" key="5">
    <source>
        <dbReference type="ARBA" id="ARBA00022825"/>
    </source>
</evidence>
<dbReference type="SUPFAM" id="SSF52317">
    <property type="entry name" value="Class I glutamine amidotransferase-like"/>
    <property type="match status" value="1"/>
</dbReference>
<evidence type="ECO:0000256" key="1">
    <source>
        <dbReference type="ARBA" id="ARBA00010233"/>
    </source>
</evidence>
<evidence type="ECO:0000256" key="2">
    <source>
        <dbReference type="ARBA" id="ARBA00022645"/>
    </source>
</evidence>
<accession>A0A1G4SZC2</accession>
<dbReference type="InterPro" id="IPR003507">
    <property type="entry name" value="S66_fam"/>
</dbReference>
<feature type="active site" description="Charge relay system" evidence="6">
    <location>
        <position position="209"/>
    </location>
</feature>
<sequence length="310" mass="34006">MRKRIKPPRLAAGDTVGITAPASQGDRSRIERAAGTLKRMGLNVRFGSTLSGQYGYLAGTDEERTAELNAMFADPDIRAIVCARGGYGSGRIADRLDYDGIRNNPKVFWGYSDITFLHTAIGNRSGLVTFHGPMLTCLAEEPVHPLTLQGFEQLFHPKPVVYTEDVSPLYALVEGEAYGPLVGGNLTLLVSTLGTPYELDTRGRILFIEEIDEEPYRVDRMLNQLRQAGKLADASGILVCDFHNCEPNKYNLSLTLEQVIRHYLVQAGRPALAGFKIGHCSPNIAVPLGIEARMNTAQKKLEFIESAVEA</sequence>
<dbReference type="InterPro" id="IPR029062">
    <property type="entry name" value="Class_I_gatase-like"/>
</dbReference>
<dbReference type="InterPro" id="IPR040921">
    <property type="entry name" value="Peptidase_S66C"/>
</dbReference>
<dbReference type="Gene3D" id="3.40.50.10740">
    <property type="entry name" value="Class I glutamine amidotransferase-like"/>
    <property type="match status" value="1"/>
</dbReference>
<dbReference type="Gene3D" id="3.50.30.60">
    <property type="entry name" value="LD-carboxypeptidase A C-terminal domain-like"/>
    <property type="match status" value="1"/>
</dbReference>
<dbReference type="GO" id="GO:0006508">
    <property type="term" value="P:proteolysis"/>
    <property type="evidence" value="ECO:0007669"/>
    <property type="project" value="UniProtKB-KW"/>
</dbReference>